<dbReference type="EMBL" id="UINC01001224">
    <property type="protein sequence ID" value="SUZ74833.1"/>
    <property type="molecule type" value="Genomic_DNA"/>
</dbReference>
<reference evidence="1" key="1">
    <citation type="submission" date="2018-05" db="EMBL/GenBank/DDBJ databases">
        <authorList>
            <person name="Lanie J.A."/>
            <person name="Ng W.-L."/>
            <person name="Kazmierczak K.M."/>
            <person name="Andrzejewski T.M."/>
            <person name="Davidsen T.M."/>
            <person name="Wayne K.J."/>
            <person name="Tettelin H."/>
            <person name="Glass J.I."/>
            <person name="Rusch D."/>
            <person name="Podicherti R."/>
            <person name="Tsui H.-C.T."/>
            <person name="Winkler M.E."/>
        </authorList>
    </citation>
    <scope>NUCLEOTIDE SEQUENCE</scope>
</reference>
<proteinExistence type="predicted"/>
<protein>
    <submittedName>
        <fullName evidence="1">Uncharacterized protein</fullName>
    </submittedName>
</protein>
<gene>
    <name evidence="1" type="ORF">METZ01_LOCUS27687</name>
</gene>
<evidence type="ECO:0000313" key="1">
    <source>
        <dbReference type="EMBL" id="SUZ74833.1"/>
    </source>
</evidence>
<sequence>MKLVQVDRKIQPSVARQFAEIVCVSSDVVDGEGTGN</sequence>
<accession>A0A381QAZ1</accession>
<name>A0A381QAZ1_9ZZZZ</name>
<organism evidence="1">
    <name type="scientific">marine metagenome</name>
    <dbReference type="NCBI Taxonomy" id="408172"/>
    <lineage>
        <taxon>unclassified sequences</taxon>
        <taxon>metagenomes</taxon>
        <taxon>ecological metagenomes</taxon>
    </lineage>
</organism>
<dbReference type="AlphaFoldDB" id="A0A381QAZ1"/>